<dbReference type="Proteomes" id="UP000198406">
    <property type="component" value="Unassembled WGS sequence"/>
</dbReference>
<keyword evidence="4 7" id="KW-1133">Transmembrane helix</keyword>
<dbReference type="EMBL" id="BDSP01000277">
    <property type="protein sequence ID" value="GAX28581.1"/>
    <property type="molecule type" value="Genomic_DNA"/>
</dbReference>
<organism evidence="9 10">
    <name type="scientific">Fistulifera solaris</name>
    <name type="common">Oleaginous diatom</name>
    <dbReference type="NCBI Taxonomy" id="1519565"/>
    <lineage>
        <taxon>Eukaryota</taxon>
        <taxon>Sar</taxon>
        <taxon>Stramenopiles</taxon>
        <taxon>Ochrophyta</taxon>
        <taxon>Bacillariophyta</taxon>
        <taxon>Bacillariophyceae</taxon>
        <taxon>Bacillariophycidae</taxon>
        <taxon>Naviculales</taxon>
        <taxon>Naviculaceae</taxon>
        <taxon>Fistulifera</taxon>
    </lineage>
</organism>
<name>A0A1Z5KRG2_FISSO</name>
<evidence type="ECO:0000256" key="4">
    <source>
        <dbReference type="ARBA" id="ARBA00022989"/>
    </source>
</evidence>
<comment type="similarity">
    <text evidence="2 6">Belongs to the DP1 family.</text>
</comment>
<protein>
    <recommendedName>
        <fullName evidence="11">Receptor expression-enhancing protein</fullName>
    </recommendedName>
</protein>
<reference evidence="9 10" key="1">
    <citation type="journal article" date="2015" name="Plant Cell">
        <title>Oil accumulation by the oleaginous diatom Fistulifera solaris as revealed by the genome and transcriptome.</title>
        <authorList>
            <person name="Tanaka T."/>
            <person name="Maeda Y."/>
            <person name="Veluchamy A."/>
            <person name="Tanaka M."/>
            <person name="Abida H."/>
            <person name="Marechal E."/>
            <person name="Bowler C."/>
            <person name="Muto M."/>
            <person name="Sunaga Y."/>
            <person name="Tanaka M."/>
            <person name="Yoshino T."/>
            <person name="Taniguchi T."/>
            <person name="Fukuda Y."/>
            <person name="Nemoto M."/>
            <person name="Matsumoto M."/>
            <person name="Wong P.S."/>
            <person name="Aburatani S."/>
            <person name="Fujibuchi W."/>
        </authorList>
    </citation>
    <scope>NUCLEOTIDE SEQUENCE [LARGE SCALE GENOMIC DNA]</scope>
    <source>
        <strain evidence="9 10">JPCC DA0580</strain>
    </source>
</reference>
<keyword evidence="3 7" id="KW-0812">Transmembrane</keyword>
<evidence type="ECO:0000256" key="6">
    <source>
        <dbReference type="RuleBase" id="RU362006"/>
    </source>
</evidence>
<gene>
    <name evidence="9" type="ORF">FisN_1Hh629</name>
    <name evidence="8" type="ORF">FisN_1Lh629</name>
</gene>
<comment type="subcellular location">
    <subcellularLocation>
        <location evidence="1 6">Membrane</location>
        <topology evidence="1 6">Multi-pass membrane protein</topology>
    </subcellularLocation>
</comment>
<evidence type="ECO:0000256" key="2">
    <source>
        <dbReference type="ARBA" id="ARBA00008573"/>
    </source>
</evidence>
<dbReference type="AlphaFoldDB" id="A0A1Z5KRG2"/>
<dbReference type="FunCoup" id="A0A1Z5KRG2">
    <property type="interactions" value="90"/>
</dbReference>
<keyword evidence="5 7" id="KW-0472">Membrane</keyword>
<proteinExistence type="inferred from homology"/>
<dbReference type="PANTHER" id="PTHR12300">
    <property type="entry name" value="HVA22-LIKE PROTEINS"/>
    <property type="match status" value="1"/>
</dbReference>
<comment type="caution">
    <text evidence="9">The sequence shown here is derived from an EMBL/GenBank/DDBJ whole genome shotgun (WGS) entry which is preliminary data.</text>
</comment>
<accession>A0A1Z5KRG2</accession>
<dbReference type="GO" id="GO:0016020">
    <property type="term" value="C:membrane"/>
    <property type="evidence" value="ECO:0007669"/>
    <property type="project" value="UniProtKB-SubCell"/>
</dbReference>
<sequence>MDIVQKQLKVVRTRLDKYPVFQEVEDKTGAPKEIVALGLAVVLGVAIIFGMGVGSLSSLVGFCYPAFKSFQAIETKHKGDDTQWLVYWVIFAFFSIMETFVDLLLYWIPFYYAFKLAFLLWAMMPQTKGAKYLYDTFLKDLLKKNESKIDAALAEAKKHAGAMGSEFASATSEVATAVSAAVKGDKKE</sequence>
<dbReference type="Pfam" id="PF03134">
    <property type="entry name" value="TB2_DP1_HVA22"/>
    <property type="match status" value="1"/>
</dbReference>
<evidence type="ECO:0000313" key="8">
    <source>
        <dbReference type="EMBL" id="GAX19903.1"/>
    </source>
</evidence>
<evidence type="ECO:0008006" key="11">
    <source>
        <dbReference type="Google" id="ProtNLM"/>
    </source>
</evidence>
<reference evidence="9" key="2">
    <citation type="submission" date="2017-06" db="EMBL/GenBank/DDBJ databases">
        <authorList>
            <person name="Kim H.J."/>
            <person name="Triplett B.A."/>
        </authorList>
    </citation>
    <scope>NUCLEOTIDE SEQUENCE</scope>
    <source>
        <strain evidence="9">JPCC DA0580</strain>
    </source>
</reference>
<evidence type="ECO:0000256" key="1">
    <source>
        <dbReference type="ARBA" id="ARBA00004141"/>
    </source>
</evidence>
<evidence type="ECO:0000313" key="10">
    <source>
        <dbReference type="Proteomes" id="UP000198406"/>
    </source>
</evidence>
<evidence type="ECO:0000256" key="7">
    <source>
        <dbReference type="SAM" id="Phobius"/>
    </source>
</evidence>
<evidence type="ECO:0000256" key="5">
    <source>
        <dbReference type="ARBA" id="ARBA00023136"/>
    </source>
</evidence>
<feature type="transmembrane region" description="Helical" evidence="7">
    <location>
        <begin position="34"/>
        <end position="64"/>
    </location>
</feature>
<dbReference type="InParanoid" id="A0A1Z5KRG2"/>
<dbReference type="PANTHER" id="PTHR12300:SF161">
    <property type="entry name" value="RECEPTOR EXPRESSION-ENHANCING PROTEIN"/>
    <property type="match status" value="1"/>
</dbReference>
<dbReference type="EMBL" id="BDSP01000141">
    <property type="protein sequence ID" value="GAX19903.1"/>
    <property type="molecule type" value="Genomic_DNA"/>
</dbReference>
<keyword evidence="10" id="KW-1185">Reference proteome</keyword>
<evidence type="ECO:0000256" key="3">
    <source>
        <dbReference type="ARBA" id="ARBA00022692"/>
    </source>
</evidence>
<feature type="transmembrane region" description="Helical" evidence="7">
    <location>
        <begin position="84"/>
        <end position="101"/>
    </location>
</feature>
<dbReference type="InterPro" id="IPR004345">
    <property type="entry name" value="TB2_DP1_HVA22"/>
</dbReference>
<feature type="transmembrane region" description="Helical" evidence="7">
    <location>
        <begin position="107"/>
        <end position="124"/>
    </location>
</feature>
<dbReference type="OrthoDB" id="10009287at2759"/>
<evidence type="ECO:0000313" key="9">
    <source>
        <dbReference type="EMBL" id="GAX28581.1"/>
    </source>
</evidence>